<dbReference type="EMBL" id="WKLT01000038">
    <property type="protein sequence ID" value="MRY60511.1"/>
    <property type="molecule type" value="Genomic_DNA"/>
</dbReference>
<evidence type="ECO:0000313" key="2">
    <source>
        <dbReference type="Proteomes" id="UP000463337"/>
    </source>
</evidence>
<gene>
    <name evidence="1" type="ORF">GKD59_21935</name>
</gene>
<evidence type="ECO:0000313" key="1">
    <source>
        <dbReference type="EMBL" id="MRY60511.1"/>
    </source>
</evidence>
<dbReference type="AlphaFoldDB" id="A0A7K0GNM5"/>
<sequence>MALNAQTLESLITSKLQAAGFKTSGQHAQSAKMAKAIAEAVVEHVTGAAEVPVTGGSSAGTYKVK</sequence>
<protein>
    <submittedName>
        <fullName evidence="1">Uncharacterized protein</fullName>
    </submittedName>
</protein>
<comment type="caution">
    <text evidence="1">The sequence shown here is derived from an EMBL/GenBank/DDBJ whole genome shotgun (WGS) entry which is preliminary data.</text>
</comment>
<organism evidence="1 2">
    <name type="scientific">Parabacteroides distasonis</name>
    <dbReference type="NCBI Taxonomy" id="823"/>
    <lineage>
        <taxon>Bacteria</taxon>
        <taxon>Pseudomonadati</taxon>
        <taxon>Bacteroidota</taxon>
        <taxon>Bacteroidia</taxon>
        <taxon>Bacteroidales</taxon>
        <taxon>Tannerellaceae</taxon>
        <taxon>Parabacteroides</taxon>
    </lineage>
</organism>
<proteinExistence type="predicted"/>
<dbReference type="Proteomes" id="UP000463337">
    <property type="component" value="Unassembled WGS sequence"/>
</dbReference>
<dbReference type="RefSeq" id="WP_053314958.1">
    <property type="nucleotide sequence ID" value="NZ_WKLT01000038.1"/>
</dbReference>
<reference evidence="1 2" key="1">
    <citation type="journal article" date="2019" name="Nat. Med.">
        <title>A library of human gut bacterial isolates paired with longitudinal multiomics data enables mechanistic microbiome research.</title>
        <authorList>
            <person name="Poyet M."/>
            <person name="Groussin M."/>
            <person name="Gibbons S.M."/>
            <person name="Avila-Pacheco J."/>
            <person name="Jiang X."/>
            <person name="Kearney S.M."/>
            <person name="Perrotta A.R."/>
            <person name="Berdy B."/>
            <person name="Zhao S."/>
            <person name="Lieberman T.D."/>
            <person name="Swanson P.K."/>
            <person name="Smith M."/>
            <person name="Roesemann S."/>
            <person name="Alexander J.E."/>
            <person name="Rich S.A."/>
            <person name="Livny J."/>
            <person name="Vlamakis H."/>
            <person name="Clish C."/>
            <person name="Bullock K."/>
            <person name="Deik A."/>
            <person name="Scott J."/>
            <person name="Pierce K.A."/>
            <person name="Xavier R.J."/>
            <person name="Alm E.J."/>
        </authorList>
    </citation>
    <scope>NUCLEOTIDE SEQUENCE [LARGE SCALE GENOMIC DNA]</scope>
    <source>
        <strain evidence="1 2">BIOML-A41</strain>
    </source>
</reference>
<accession>A0A7K0GNM5</accession>
<name>A0A7K0GNM5_PARDI</name>